<keyword evidence="1 3" id="KW-0378">Hydrolase</keyword>
<feature type="domain" description="AB hydrolase-1" evidence="2">
    <location>
        <begin position="27"/>
        <end position="284"/>
    </location>
</feature>
<accession>A0ABQ5YQV6</accession>
<dbReference type="PRINTS" id="PR00412">
    <property type="entry name" value="EPOXHYDRLASE"/>
</dbReference>
<dbReference type="SUPFAM" id="SSF53474">
    <property type="entry name" value="alpha/beta-Hydrolases"/>
    <property type="match status" value="1"/>
</dbReference>
<dbReference type="GO" id="GO:0016787">
    <property type="term" value="F:hydrolase activity"/>
    <property type="evidence" value="ECO:0007669"/>
    <property type="project" value="UniProtKB-KW"/>
</dbReference>
<dbReference type="EMBL" id="BSOJ01000006">
    <property type="protein sequence ID" value="GLR25234.1"/>
    <property type="molecule type" value="Genomic_DNA"/>
</dbReference>
<comment type="caution">
    <text evidence="3">The sequence shown here is derived from an EMBL/GenBank/DDBJ whole genome shotgun (WGS) entry which is preliminary data.</text>
</comment>
<dbReference type="Pfam" id="PF00561">
    <property type="entry name" value="Abhydrolase_1"/>
    <property type="match status" value="1"/>
</dbReference>
<dbReference type="InterPro" id="IPR000639">
    <property type="entry name" value="Epox_hydrolase-like"/>
</dbReference>
<evidence type="ECO:0000313" key="3">
    <source>
        <dbReference type="EMBL" id="GLR25234.1"/>
    </source>
</evidence>
<gene>
    <name evidence="3" type="primary">ephC</name>
    <name evidence="3" type="ORF">GCM10007875_03220</name>
</gene>
<sequence>MGLDAIETTIQAAGLTFPALRAGTTGPLVVCLHGFPDNYEGYRSIATTLAAQGYQVVCPLLPGYSPANQRQGGTHNALYVRDVLTELVEVLLKETGQVRCHLVGHDWGCVVACLMAEHRPNLYFSLCAMGVPYGMSWAKMVVRCPSYLLHAWYILFFQFRGLADWLIRRRRFAFLAWLMKHWSPNYAGMQTMQQSVIQTFEKPGVLKAALDYYRTSMFSMTPQGFEIRALLNKTIHVPTLALRGQHDVCLPESVWEVTSPRAFPNGLTLEVLAGAGHFIQYEQPDAIAQRLLRWFKQAGLGA</sequence>
<evidence type="ECO:0000256" key="1">
    <source>
        <dbReference type="ARBA" id="ARBA00022801"/>
    </source>
</evidence>
<reference evidence="4" key="1">
    <citation type="journal article" date="2019" name="Int. J. Syst. Evol. Microbiol.">
        <title>The Global Catalogue of Microorganisms (GCM) 10K type strain sequencing project: providing services to taxonomists for standard genome sequencing and annotation.</title>
        <authorList>
            <consortium name="The Broad Institute Genomics Platform"/>
            <consortium name="The Broad Institute Genome Sequencing Center for Infectious Disease"/>
            <person name="Wu L."/>
            <person name="Ma J."/>
        </authorList>
    </citation>
    <scope>NUCLEOTIDE SEQUENCE [LARGE SCALE GENOMIC DNA]</scope>
    <source>
        <strain evidence="4">NBRC 105857</strain>
    </source>
</reference>
<dbReference type="RefSeq" id="WP_284279570.1">
    <property type="nucleotide sequence ID" value="NZ_BSOJ01000006.1"/>
</dbReference>
<dbReference type="PANTHER" id="PTHR43329">
    <property type="entry name" value="EPOXIDE HYDROLASE"/>
    <property type="match status" value="1"/>
</dbReference>
<dbReference type="InterPro" id="IPR029058">
    <property type="entry name" value="AB_hydrolase_fold"/>
</dbReference>
<dbReference type="InterPro" id="IPR000073">
    <property type="entry name" value="AB_hydrolase_1"/>
</dbReference>
<evidence type="ECO:0000259" key="2">
    <source>
        <dbReference type="Pfam" id="PF00561"/>
    </source>
</evidence>
<dbReference type="Proteomes" id="UP001156664">
    <property type="component" value="Unassembled WGS sequence"/>
</dbReference>
<organism evidence="3 4">
    <name type="scientific">Limnobacter litoralis</name>
    <dbReference type="NCBI Taxonomy" id="481366"/>
    <lineage>
        <taxon>Bacteria</taxon>
        <taxon>Pseudomonadati</taxon>
        <taxon>Pseudomonadota</taxon>
        <taxon>Betaproteobacteria</taxon>
        <taxon>Burkholderiales</taxon>
        <taxon>Burkholderiaceae</taxon>
        <taxon>Limnobacter</taxon>
    </lineage>
</organism>
<keyword evidence="4" id="KW-1185">Reference proteome</keyword>
<dbReference type="Gene3D" id="3.40.50.1820">
    <property type="entry name" value="alpha/beta hydrolase"/>
    <property type="match status" value="1"/>
</dbReference>
<name>A0ABQ5YQV6_9BURK</name>
<protein>
    <submittedName>
        <fullName evidence="3">Epoxide hydrolase</fullName>
    </submittedName>
</protein>
<proteinExistence type="predicted"/>
<evidence type="ECO:0000313" key="4">
    <source>
        <dbReference type="Proteomes" id="UP001156664"/>
    </source>
</evidence>